<organism evidence="2 3">
    <name type="scientific">Brevifollis gellanilyticus</name>
    <dbReference type="NCBI Taxonomy" id="748831"/>
    <lineage>
        <taxon>Bacteria</taxon>
        <taxon>Pseudomonadati</taxon>
        <taxon>Verrucomicrobiota</taxon>
        <taxon>Verrucomicrobiia</taxon>
        <taxon>Verrucomicrobiales</taxon>
        <taxon>Verrucomicrobiaceae</taxon>
    </lineage>
</organism>
<evidence type="ECO:0000256" key="1">
    <source>
        <dbReference type="SAM" id="MobiDB-lite"/>
    </source>
</evidence>
<evidence type="ECO:0000313" key="3">
    <source>
        <dbReference type="Proteomes" id="UP000321577"/>
    </source>
</evidence>
<dbReference type="AlphaFoldDB" id="A0A512M9S8"/>
<proteinExistence type="predicted"/>
<reference evidence="2 3" key="1">
    <citation type="submission" date="2019-07" db="EMBL/GenBank/DDBJ databases">
        <title>Whole genome shotgun sequence of Brevifollis gellanilyticus NBRC 108608.</title>
        <authorList>
            <person name="Hosoyama A."/>
            <person name="Uohara A."/>
            <person name="Ohji S."/>
            <person name="Ichikawa N."/>
        </authorList>
    </citation>
    <scope>NUCLEOTIDE SEQUENCE [LARGE SCALE GENOMIC DNA]</scope>
    <source>
        <strain evidence="2 3">NBRC 108608</strain>
    </source>
</reference>
<protein>
    <submittedName>
        <fullName evidence="2">Uncharacterized protein</fullName>
    </submittedName>
</protein>
<evidence type="ECO:0000313" key="2">
    <source>
        <dbReference type="EMBL" id="GEP43081.1"/>
    </source>
</evidence>
<dbReference type="RefSeq" id="WP_146850662.1">
    <property type="nucleotide sequence ID" value="NZ_BKAG01000014.1"/>
</dbReference>
<dbReference type="EMBL" id="BKAG01000014">
    <property type="protein sequence ID" value="GEP43081.1"/>
    <property type="molecule type" value="Genomic_DNA"/>
</dbReference>
<accession>A0A512M9S8</accession>
<keyword evidence="3" id="KW-1185">Reference proteome</keyword>
<sequence length="170" mass="18435">MAVDNLRHAYAANHIGSEGASRKASIQPVFIRPTMSLHIQKEIVLNEARLTSAETIADQFHGLLRAGSFNGPTESEIIFVVADLDEKIALLKAAHSQLLTAMLARTEKPRPQSDLQETINQCLTLRIVIRDLTAKLNALGLDLVQEATRVPTSSAKPSVETATPGACESR</sequence>
<dbReference type="Proteomes" id="UP000321577">
    <property type="component" value="Unassembled WGS sequence"/>
</dbReference>
<comment type="caution">
    <text evidence="2">The sequence shown here is derived from an EMBL/GenBank/DDBJ whole genome shotgun (WGS) entry which is preliminary data.</text>
</comment>
<name>A0A512M9S8_9BACT</name>
<feature type="region of interest" description="Disordered" evidence="1">
    <location>
        <begin position="150"/>
        <end position="170"/>
    </location>
</feature>
<gene>
    <name evidence="2" type="ORF">BGE01nite_23720</name>
</gene>